<evidence type="ECO:0000313" key="1">
    <source>
        <dbReference type="EMBL" id="BBE09757.1"/>
    </source>
</evidence>
<accession>A0A2Z6EWC5</accession>
<dbReference type="EMBL" id="AP018150">
    <property type="protein sequence ID" value="BBE09757.1"/>
    <property type="molecule type" value="Genomic_DNA"/>
</dbReference>
<organism evidence="1 2">
    <name type="scientific">Mycoavidus cysteinexigens</name>
    <dbReference type="NCBI Taxonomy" id="1553431"/>
    <lineage>
        <taxon>Bacteria</taxon>
        <taxon>Pseudomonadati</taxon>
        <taxon>Pseudomonadota</taxon>
        <taxon>Betaproteobacteria</taxon>
        <taxon>Burkholderiales</taxon>
        <taxon>Burkholderiaceae</taxon>
        <taxon>Mycoavidus</taxon>
    </lineage>
</organism>
<dbReference type="Proteomes" id="UP000282597">
    <property type="component" value="Chromosome"/>
</dbReference>
<reference evidence="1 2" key="1">
    <citation type="journal article" date="2018" name="Microbes Environ.">
        <title>Comparative Genomic Insights into Endofungal Lifestyles of Two Bacterial Endosymbionts, Mycoavidus cysteinexigens and Burkholderia rhizoxinica.</title>
        <authorList>
            <person name="Sharmin D."/>
            <person name="Guo Y."/>
            <person name="Nishizawa T."/>
            <person name="Ohshima S."/>
            <person name="Sato Y."/>
            <person name="Takashima Y."/>
            <person name="Narisawa K."/>
            <person name="Ohta H."/>
        </authorList>
    </citation>
    <scope>NUCLEOTIDE SEQUENCE [LARGE SCALE GENOMIC DNA]</scope>
    <source>
        <strain evidence="1 2">B1-EB</strain>
    </source>
</reference>
<proteinExistence type="predicted"/>
<name>A0A2Z6EWC5_9BURK</name>
<keyword evidence="2" id="KW-1185">Reference proteome</keyword>
<dbReference type="AlphaFoldDB" id="A0A2Z6EWC5"/>
<gene>
    <name evidence="1" type="ORF">MCB1EB_1596</name>
</gene>
<protein>
    <submittedName>
        <fullName evidence="1">Uncharacterized protein</fullName>
    </submittedName>
</protein>
<sequence length="67" mass="7786">MGNIRNSESDLAVFIWLPEFDRSASRITLSELTEVNAYNANVCWQWLEQALGLKAFYRKLQHIQAMP</sequence>
<dbReference type="KEGG" id="mcys:MCB1EB_1596"/>
<dbReference type="RefSeq" id="WP_045365291.1">
    <property type="nucleotide sequence ID" value="NZ_AP018150.1"/>
</dbReference>
<evidence type="ECO:0000313" key="2">
    <source>
        <dbReference type="Proteomes" id="UP000282597"/>
    </source>
</evidence>